<dbReference type="GO" id="GO:0000077">
    <property type="term" value="P:DNA damage checkpoint signaling"/>
    <property type="evidence" value="ECO:0007669"/>
    <property type="project" value="TreeGrafter"/>
</dbReference>
<dbReference type="SUPFAM" id="SSF52113">
    <property type="entry name" value="BRCT domain"/>
    <property type="match status" value="1"/>
</dbReference>
<feature type="compositionally biased region" description="Polar residues" evidence="4">
    <location>
        <begin position="989"/>
        <end position="1009"/>
    </location>
</feature>
<dbReference type="PANTHER" id="PTHR15321:SF3">
    <property type="entry name" value="TP53-BINDING PROTEIN 1"/>
    <property type="match status" value="1"/>
</dbReference>
<dbReference type="GO" id="GO:0042393">
    <property type="term" value="F:histone binding"/>
    <property type="evidence" value="ECO:0007669"/>
    <property type="project" value="TreeGrafter"/>
</dbReference>
<reference evidence="7 8" key="1">
    <citation type="submission" date="2016-03" db="EMBL/GenBank/DDBJ databases">
        <title>Draft genome sequence of the Fonsecaea monophora CBS 269.37.</title>
        <authorList>
            <person name="Bombassaro A."/>
            <person name="Vinicius W.A."/>
            <person name="De Hoog S."/>
            <person name="Sun J."/>
            <person name="Souza E.M."/>
            <person name="Raittz R.T."/>
            <person name="Costa F."/>
            <person name="Leao A.C."/>
            <person name="Tadra-Sfeir M.Z."/>
            <person name="Baura V."/>
            <person name="Balsanelli E."/>
            <person name="Pedrosa F.O."/>
            <person name="Moreno L.F."/>
            <person name="Steffens M.B."/>
            <person name="Xi L."/>
            <person name="Bocca A.L."/>
            <person name="Felipe M.S."/>
            <person name="Teixeira M."/>
            <person name="Telles Filho F.Q."/>
            <person name="Azevedo C.M."/>
            <person name="Gomes R."/>
            <person name="Vicente V.A."/>
        </authorList>
    </citation>
    <scope>NUCLEOTIDE SEQUENCE [LARGE SCALE GENOMIC DNA]</scope>
    <source>
        <strain evidence="7 8">CBS 269.37</strain>
    </source>
</reference>
<evidence type="ECO:0000256" key="3">
    <source>
        <dbReference type="ARBA" id="ARBA00023242"/>
    </source>
</evidence>
<evidence type="ECO:0000256" key="1">
    <source>
        <dbReference type="ARBA" id="ARBA00004123"/>
    </source>
</evidence>
<accession>A0A177FEF7</accession>
<feature type="transmembrane region" description="Helical" evidence="5">
    <location>
        <begin position="219"/>
        <end position="242"/>
    </location>
</feature>
<evidence type="ECO:0000259" key="6">
    <source>
        <dbReference type="PROSITE" id="PS50172"/>
    </source>
</evidence>
<dbReference type="InterPro" id="IPR001357">
    <property type="entry name" value="BRCT_dom"/>
</dbReference>
<keyword evidence="3" id="KW-0539">Nucleus</keyword>
<dbReference type="InterPro" id="IPR036420">
    <property type="entry name" value="BRCT_dom_sf"/>
</dbReference>
<name>A0A177FEF7_9EURO</name>
<evidence type="ECO:0000256" key="4">
    <source>
        <dbReference type="SAM" id="MobiDB-lite"/>
    </source>
</evidence>
<feature type="compositionally biased region" description="Polar residues" evidence="4">
    <location>
        <begin position="356"/>
        <end position="376"/>
    </location>
</feature>
<feature type="compositionally biased region" description="Basic and acidic residues" evidence="4">
    <location>
        <begin position="1011"/>
        <end position="1026"/>
    </location>
</feature>
<feature type="compositionally biased region" description="Low complexity" evidence="4">
    <location>
        <begin position="1330"/>
        <end position="1344"/>
    </location>
</feature>
<feature type="compositionally biased region" description="Low complexity" evidence="4">
    <location>
        <begin position="779"/>
        <end position="790"/>
    </location>
</feature>
<dbReference type="InterPro" id="IPR047249">
    <property type="entry name" value="BRCT_p53bp1-like_rpt1"/>
</dbReference>
<dbReference type="CDD" id="cd17745">
    <property type="entry name" value="BRCT_p53bp1_rpt1"/>
    <property type="match status" value="1"/>
</dbReference>
<keyword evidence="2" id="KW-0227">DNA damage</keyword>
<feature type="region of interest" description="Disordered" evidence="4">
    <location>
        <begin position="770"/>
        <end position="947"/>
    </location>
</feature>
<dbReference type="GeneID" id="34598303"/>
<organism evidence="7 8">
    <name type="scientific">Fonsecaea monophora</name>
    <dbReference type="NCBI Taxonomy" id="254056"/>
    <lineage>
        <taxon>Eukaryota</taxon>
        <taxon>Fungi</taxon>
        <taxon>Dikarya</taxon>
        <taxon>Ascomycota</taxon>
        <taxon>Pezizomycotina</taxon>
        <taxon>Eurotiomycetes</taxon>
        <taxon>Chaetothyriomycetidae</taxon>
        <taxon>Chaetothyriales</taxon>
        <taxon>Herpotrichiellaceae</taxon>
        <taxon>Fonsecaea</taxon>
    </lineage>
</organism>
<evidence type="ECO:0000256" key="2">
    <source>
        <dbReference type="ARBA" id="ARBA00022763"/>
    </source>
</evidence>
<feature type="compositionally biased region" description="Polar residues" evidence="4">
    <location>
        <begin position="693"/>
        <end position="704"/>
    </location>
</feature>
<feature type="compositionally biased region" description="Polar residues" evidence="4">
    <location>
        <begin position="1027"/>
        <end position="1037"/>
    </location>
</feature>
<proteinExistence type="predicted"/>
<keyword evidence="5" id="KW-0472">Membrane</keyword>
<feature type="region of interest" description="Disordered" evidence="4">
    <location>
        <begin position="1117"/>
        <end position="1136"/>
    </location>
</feature>
<keyword evidence="5" id="KW-0812">Transmembrane</keyword>
<dbReference type="PROSITE" id="PS50172">
    <property type="entry name" value="BRCT"/>
    <property type="match status" value="1"/>
</dbReference>
<feature type="compositionally biased region" description="Polar residues" evidence="4">
    <location>
        <begin position="1050"/>
        <end position="1064"/>
    </location>
</feature>
<feature type="compositionally biased region" description="Basic and acidic residues" evidence="4">
    <location>
        <begin position="879"/>
        <end position="891"/>
    </location>
</feature>
<feature type="compositionally biased region" description="Polar residues" evidence="4">
    <location>
        <begin position="851"/>
        <end position="878"/>
    </location>
</feature>
<feature type="region of interest" description="Disordered" evidence="4">
    <location>
        <begin position="518"/>
        <end position="716"/>
    </location>
</feature>
<dbReference type="EMBL" id="LVKK01000015">
    <property type="protein sequence ID" value="OAG42547.1"/>
    <property type="molecule type" value="Genomic_DNA"/>
</dbReference>
<feature type="compositionally biased region" description="Polar residues" evidence="4">
    <location>
        <begin position="626"/>
        <end position="639"/>
    </location>
</feature>
<dbReference type="Pfam" id="PF18115">
    <property type="entry name" value="Tudor_3"/>
    <property type="match status" value="1"/>
</dbReference>
<feature type="domain" description="BRCT" evidence="6">
    <location>
        <begin position="1356"/>
        <end position="1462"/>
    </location>
</feature>
<dbReference type="InterPro" id="IPR041297">
    <property type="entry name" value="Crb2_Tudor"/>
</dbReference>
<dbReference type="Gene3D" id="3.40.50.10190">
    <property type="entry name" value="BRCT domain"/>
    <property type="match status" value="1"/>
</dbReference>
<sequence>MALEAPFLPPWPTQTAVRGLYEELRSPRPATTAAPSREHALQQRQVQALSSLTSVCGYISANASYPVSCRNAYCASNYVFNAVGCCSSYRTTSISQVVLDSCHYKVACIDADQPAGYCDENCQSNDMILKCTEGSSTYCNTFKYAPYDYTGFACGTYFGSYNVEQGTTTKGVASHPEWVTTTWSPEAFETDPIAISTMTNAPPRISQSSNELGHHVGEIMAGVVGAVFGLIIIISLIMFFCLRKRSRTHGPVRLNTRQEYGQPLMQNHEAQPSPGQLPQAYYPEVEASGQEQPDSEHTLHTTVQISAESVVQLTLHDTESASVPQLPSTVPESQLILTNAESQLQFLPPAPVSNKAEATSQKMTSQGSDAPTQELSPSDYEPLLNRSRSARQLQDPEYGLELDQGFEEETGATLHEGDEGHIDLISSLASQKEPGSEGEDEHSGSPPIDFSPSKSPRALTQFPESQRFKTPATVGRKRRYNGDVVDSPELPRNPLLRGGEAQAQVMGLSQAFAATQANTSPFVGNPNGDLPSDRPSPNIELQPRPMTAATSSPLRPMSDFKRASTEPASRYVSIQQSQALREQARRRQLEMLNEDEDSDRDSFEDDADSFLDRERRRRERDRKIQAQLSSISKQSMRSVSLSKSSPIPRPIRSPPSRTPALDQPRNQSDSSPIKRNRYISAHESEEETEQEDNTSVVVTRSSQPIELVDDEDKENFSDRASQIPETTARLHRIMSDIPTHVQDSPLLRHGLETHSHLIAFNGSQLFAVADSQPERPTRQRQTTTQVPRSSATDGVLDFVPQSPALSAGGPFSTNQKDTASALPLNPSSAVADEPLSPDEEPSAIVVDHAGLSSTPRTLQPATSTVPETSSNEQQIQSERQSEPKPQSRDTESNDAFDTAPTHKQTSTVAFEEPAATELSSPPIVTTSPGKRRLRMAEIAAEPSPLRSQVSFNAIEALQLDADFQNPSPKRSNFEESRGAALSPVGRASGRQQRNIANNTNKASSPSSDQNELDHPEPESGDGRSEQSVRAVSPVSTYSRRERRPTAKVLSASSTRPRHMNSTARASAWDLQDSPPQKAVPLIKSSTGVKRKARDAGALEEGHSTLNKKLKVVKIPAPDPPLPDRIEGQQNTPDPLRLHRSANLSAALTPPADVEAADDSSERNIAPNMVFACFIGKTRAYHPAICLGRPNSASSRFLIQWEGYEPDEVDEFGVRSLDLRIGDQVKIDMRGFPKVSHIIRGFDDKIVQGNGPTNGTVVTDIRGYQTILVAPKQAKRLLTEASAETVKKVPVSAVYLDSIMWGQMKDRIYEYKPAVHAVLSSGISTPLNRASTPSTPSSRTRRGITGTGSFAAQITEPTKGLLSKMAFAISYDDSSRRGYLVDLVQTHGGIVLRESFLDLFEPDSMQLKDEFSGFSFAALLTDRHSRKEKYLQALALGLPCLSGRWIEVCVESDQVVDWASYLLPAGESAELEGATKSRILPFSASADGLRVIDIIGLRPKIFRESQVIVVMGKGKAEVKRRPYLSLVRALDPAKVELETDLTAAKMRLEATLDECETPKYIFVDDREVEAAQVAFLTPSSSKRVSQPQRGRKRGKRQHEYAQEDDDDRNATPETSHPGIKIKVMCNEDIVQSLILGKLRIG</sequence>
<keyword evidence="8" id="KW-1185">Reference proteome</keyword>
<protein>
    <recommendedName>
        <fullName evidence="6">BRCT domain-containing protein</fullName>
    </recommendedName>
</protein>
<evidence type="ECO:0000313" key="7">
    <source>
        <dbReference type="EMBL" id="OAG42547.1"/>
    </source>
</evidence>
<feature type="compositionally biased region" description="Polar residues" evidence="4">
    <location>
        <begin position="664"/>
        <end position="673"/>
    </location>
</feature>
<gene>
    <name evidence="7" type="ORF">AYO21_03132</name>
</gene>
<feature type="region of interest" description="Disordered" evidence="4">
    <location>
        <begin position="962"/>
        <end position="1079"/>
    </location>
</feature>
<feature type="region of interest" description="Disordered" evidence="4">
    <location>
        <begin position="430"/>
        <end position="495"/>
    </location>
</feature>
<keyword evidence="5" id="KW-1133">Transmembrane helix</keyword>
<comment type="subcellular location">
    <subcellularLocation>
        <location evidence="1">Nucleus</location>
    </subcellularLocation>
</comment>
<feature type="compositionally biased region" description="Polar residues" evidence="4">
    <location>
        <begin position="917"/>
        <end position="928"/>
    </location>
</feature>
<feature type="compositionally biased region" description="Pro residues" evidence="4">
    <location>
        <begin position="647"/>
        <end position="657"/>
    </location>
</feature>
<dbReference type="Proteomes" id="UP000077002">
    <property type="component" value="Unassembled WGS sequence"/>
</dbReference>
<dbReference type="GO" id="GO:0045944">
    <property type="term" value="P:positive regulation of transcription by RNA polymerase II"/>
    <property type="evidence" value="ECO:0007669"/>
    <property type="project" value="TreeGrafter"/>
</dbReference>
<evidence type="ECO:0000313" key="8">
    <source>
        <dbReference type="Proteomes" id="UP000077002"/>
    </source>
</evidence>
<feature type="region of interest" description="Disordered" evidence="4">
    <location>
        <begin position="1578"/>
        <end position="1618"/>
    </location>
</feature>
<feature type="region of interest" description="Disordered" evidence="4">
    <location>
        <begin position="1325"/>
        <end position="1344"/>
    </location>
</feature>
<evidence type="ECO:0000256" key="5">
    <source>
        <dbReference type="SAM" id="Phobius"/>
    </source>
</evidence>
<dbReference type="OrthoDB" id="129353at2759"/>
<feature type="region of interest" description="Disordered" evidence="4">
    <location>
        <begin position="352"/>
        <end position="381"/>
    </location>
</feature>
<dbReference type="PANTHER" id="PTHR15321">
    <property type="entry name" value="TUMOR SUPPRESSOR P53-BINDING PROTEIN 1"/>
    <property type="match status" value="1"/>
</dbReference>
<feature type="compositionally biased region" description="Acidic residues" evidence="4">
    <location>
        <begin position="592"/>
        <end position="609"/>
    </location>
</feature>
<dbReference type="InterPro" id="IPR047252">
    <property type="entry name" value="TP53BP1-like"/>
</dbReference>
<dbReference type="GO" id="GO:0005634">
    <property type="term" value="C:nucleus"/>
    <property type="evidence" value="ECO:0007669"/>
    <property type="project" value="UniProtKB-SubCell"/>
</dbReference>
<dbReference type="RefSeq" id="XP_022514499.1">
    <property type="nucleotide sequence ID" value="XM_022653106.1"/>
</dbReference>
<comment type="caution">
    <text evidence="7">The sequence shown here is derived from an EMBL/GenBank/DDBJ whole genome shotgun (WGS) entry which is preliminary data.</text>
</comment>